<keyword evidence="3 6" id="KW-0812">Transmembrane</keyword>
<evidence type="ECO:0000256" key="4">
    <source>
        <dbReference type="ARBA" id="ARBA00022989"/>
    </source>
</evidence>
<evidence type="ECO:0000256" key="6">
    <source>
        <dbReference type="SAM" id="Phobius"/>
    </source>
</evidence>
<evidence type="ECO:0000313" key="8">
    <source>
        <dbReference type="Proteomes" id="UP000258016"/>
    </source>
</evidence>
<keyword evidence="2" id="KW-1003">Cell membrane</keyword>
<dbReference type="InterPro" id="IPR001123">
    <property type="entry name" value="LeuE-type"/>
</dbReference>
<evidence type="ECO:0000256" key="5">
    <source>
        <dbReference type="ARBA" id="ARBA00023136"/>
    </source>
</evidence>
<feature type="transmembrane region" description="Helical" evidence="6">
    <location>
        <begin position="20"/>
        <end position="39"/>
    </location>
</feature>
<dbReference type="Proteomes" id="UP000258016">
    <property type="component" value="Plasmid unnamed"/>
</dbReference>
<comment type="subcellular location">
    <subcellularLocation>
        <location evidence="1">Cell membrane</location>
        <topology evidence="1">Multi-pass membrane protein</topology>
    </subcellularLocation>
</comment>
<sequence length="229" mass="24194">MASCCWFLPPPTWPQKDKAMVDLALMPVFATAVFLLMIIPGPDMVFVTANALGGGVRAGFAAMLGVASGAYLHVIAAAVGISAILQTSQAAYDIVRMGGAAYLAYLGVKFLRSTSSISEIAPAMPRANWAIYRQGVITNLLNPKAALFTLSFVPQFVSSASGAVWSQMLILGVIIVTIMMAVELPIILASGRFSRWLAGKSGASKWLDRAIGVMLLGLAAYIAAERKPI</sequence>
<organism evidence="7 8">
    <name type="scientific">Blastomonas fulva</name>
    <dbReference type="NCBI Taxonomy" id="1550728"/>
    <lineage>
        <taxon>Bacteria</taxon>
        <taxon>Pseudomonadati</taxon>
        <taxon>Pseudomonadota</taxon>
        <taxon>Alphaproteobacteria</taxon>
        <taxon>Sphingomonadales</taxon>
        <taxon>Sphingomonadaceae</taxon>
        <taxon>Blastomonas</taxon>
    </lineage>
</organism>
<evidence type="ECO:0000256" key="3">
    <source>
        <dbReference type="ARBA" id="ARBA00022692"/>
    </source>
</evidence>
<feature type="transmembrane region" description="Helical" evidence="6">
    <location>
        <begin position="206"/>
        <end position="224"/>
    </location>
</feature>
<dbReference type="Pfam" id="PF01810">
    <property type="entry name" value="LysE"/>
    <property type="match status" value="1"/>
</dbReference>
<feature type="transmembrane region" description="Helical" evidence="6">
    <location>
        <begin position="60"/>
        <end position="84"/>
    </location>
</feature>
<evidence type="ECO:0000313" key="7">
    <source>
        <dbReference type="EMBL" id="ASR53671.1"/>
    </source>
</evidence>
<name>A0ABM6MCG1_9SPHN</name>
<evidence type="ECO:0000256" key="2">
    <source>
        <dbReference type="ARBA" id="ARBA00022475"/>
    </source>
</evidence>
<keyword evidence="5 6" id="KW-0472">Membrane</keyword>
<feature type="transmembrane region" description="Helical" evidence="6">
    <location>
        <begin position="168"/>
        <end position="186"/>
    </location>
</feature>
<keyword evidence="4 6" id="KW-1133">Transmembrane helix</keyword>
<keyword evidence="7" id="KW-0614">Plasmid</keyword>
<dbReference type="EMBL" id="CP020084">
    <property type="protein sequence ID" value="ASR53671.1"/>
    <property type="molecule type" value="Genomic_DNA"/>
</dbReference>
<dbReference type="PIRSF" id="PIRSF006324">
    <property type="entry name" value="LeuE"/>
    <property type="match status" value="1"/>
</dbReference>
<dbReference type="PANTHER" id="PTHR30086">
    <property type="entry name" value="ARGININE EXPORTER PROTEIN ARGO"/>
    <property type="match status" value="1"/>
</dbReference>
<keyword evidence="8" id="KW-1185">Reference proteome</keyword>
<evidence type="ECO:0008006" key="9">
    <source>
        <dbReference type="Google" id="ProtNLM"/>
    </source>
</evidence>
<accession>A0ABM6MCG1</accession>
<gene>
    <name evidence="7" type="ORF">B5J99_18725</name>
</gene>
<protein>
    <recommendedName>
        <fullName evidence="9">Threonine transporter RhtB</fullName>
    </recommendedName>
</protein>
<evidence type="ECO:0000256" key="1">
    <source>
        <dbReference type="ARBA" id="ARBA00004651"/>
    </source>
</evidence>
<proteinExistence type="predicted"/>
<geneLocation type="plasmid" evidence="7 8">
    <name>unnamed</name>
</geneLocation>
<dbReference type="PANTHER" id="PTHR30086:SF20">
    <property type="entry name" value="ARGININE EXPORTER PROTEIN ARGO-RELATED"/>
    <property type="match status" value="1"/>
</dbReference>
<reference evidence="7 8" key="1">
    <citation type="submission" date="2017-03" db="EMBL/GenBank/DDBJ databases">
        <title>Complete genome sequence of Blastomonas fulva degrading microcsystin LR.</title>
        <authorList>
            <person name="Lee H.-g."/>
            <person name="Jin L."/>
            <person name="oh H.-M."/>
        </authorList>
    </citation>
    <scope>NUCLEOTIDE SEQUENCE [LARGE SCALE GENOMIC DNA]</scope>
    <source>
        <strain evidence="7 8">T2</strain>
        <plasmid evidence="7 8">unnamed</plasmid>
    </source>
</reference>